<dbReference type="GO" id="GO:0036374">
    <property type="term" value="F:glutathione hydrolase activity"/>
    <property type="evidence" value="ECO:0007669"/>
    <property type="project" value="InterPro"/>
</dbReference>
<gene>
    <name evidence="2" type="ORF">KI387_036052</name>
</gene>
<dbReference type="EMBL" id="JAHRHJ020000007">
    <property type="protein sequence ID" value="KAH9308141.1"/>
    <property type="molecule type" value="Genomic_DNA"/>
</dbReference>
<dbReference type="SUPFAM" id="SSF56235">
    <property type="entry name" value="N-terminal nucleophile aminohydrolases (Ntn hydrolases)"/>
    <property type="match status" value="1"/>
</dbReference>
<reference evidence="2 3" key="1">
    <citation type="journal article" date="2021" name="Nat. Plants">
        <title>The Taxus genome provides insights into paclitaxel biosynthesis.</title>
        <authorList>
            <person name="Xiong X."/>
            <person name="Gou J."/>
            <person name="Liao Q."/>
            <person name="Li Y."/>
            <person name="Zhou Q."/>
            <person name="Bi G."/>
            <person name="Li C."/>
            <person name="Du R."/>
            <person name="Wang X."/>
            <person name="Sun T."/>
            <person name="Guo L."/>
            <person name="Liang H."/>
            <person name="Lu P."/>
            <person name="Wu Y."/>
            <person name="Zhang Z."/>
            <person name="Ro D.K."/>
            <person name="Shang Y."/>
            <person name="Huang S."/>
            <person name="Yan J."/>
        </authorList>
    </citation>
    <scope>NUCLEOTIDE SEQUENCE [LARGE SCALE GENOMIC DNA]</scope>
    <source>
        <strain evidence="2">Ta-2019</strain>
    </source>
</reference>
<sequence length="155" mass="16733">LPPVPANFIRPNKRPLSSMSPTIVVKDGQLAGVLGGSGGLFIIPAVAQVFLNHFIKGMDPLAAVKAPRVYHKVIPNIVLYENWTVVDGEHIELSDEGKAGLRKRGHQLKAQSKGAICQLVVQDLQTPIKKSDSQVFYGVLTAVSDLRKDGIPDGF</sequence>
<dbReference type="AlphaFoldDB" id="A0AA38FQB3"/>
<feature type="non-terminal residue" evidence="2">
    <location>
        <position position="155"/>
    </location>
</feature>
<evidence type="ECO:0000313" key="3">
    <source>
        <dbReference type="Proteomes" id="UP000824469"/>
    </source>
</evidence>
<evidence type="ECO:0008006" key="4">
    <source>
        <dbReference type="Google" id="ProtNLM"/>
    </source>
</evidence>
<keyword evidence="3" id="KW-1185">Reference proteome</keyword>
<accession>A0AA38FQB3</accession>
<evidence type="ECO:0000256" key="1">
    <source>
        <dbReference type="PIRSR" id="PIRSR600101-2"/>
    </source>
</evidence>
<dbReference type="GO" id="GO:0005886">
    <property type="term" value="C:plasma membrane"/>
    <property type="evidence" value="ECO:0007669"/>
    <property type="project" value="TreeGrafter"/>
</dbReference>
<dbReference type="InterPro" id="IPR000101">
    <property type="entry name" value="GGT_peptidase"/>
</dbReference>
<dbReference type="Gene3D" id="3.60.20.40">
    <property type="match status" value="1"/>
</dbReference>
<dbReference type="GO" id="GO:0006751">
    <property type="term" value="P:glutathione catabolic process"/>
    <property type="evidence" value="ECO:0007669"/>
    <property type="project" value="InterPro"/>
</dbReference>
<dbReference type="PRINTS" id="PR01210">
    <property type="entry name" value="GGTRANSPTASE"/>
</dbReference>
<evidence type="ECO:0000313" key="2">
    <source>
        <dbReference type="EMBL" id="KAH9308141.1"/>
    </source>
</evidence>
<feature type="binding site" evidence="1">
    <location>
        <position position="39"/>
    </location>
    <ligand>
        <name>L-glutamate</name>
        <dbReference type="ChEBI" id="CHEBI:29985"/>
    </ligand>
</feature>
<dbReference type="PANTHER" id="PTHR11686:SF9">
    <property type="entry name" value="RE13973P"/>
    <property type="match status" value="1"/>
</dbReference>
<name>A0AA38FQB3_TAXCH</name>
<dbReference type="Pfam" id="PF01019">
    <property type="entry name" value="G_glu_transpept"/>
    <property type="match status" value="1"/>
</dbReference>
<protein>
    <recommendedName>
        <fullName evidence="4">Gamma-glutamyltransferase</fullName>
    </recommendedName>
</protein>
<dbReference type="Proteomes" id="UP000824469">
    <property type="component" value="Unassembled WGS sequence"/>
</dbReference>
<organism evidence="2 3">
    <name type="scientific">Taxus chinensis</name>
    <name type="common">Chinese yew</name>
    <name type="synonym">Taxus wallichiana var. chinensis</name>
    <dbReference type="NCBI Taxonomy" id="29808"/>
    <lineage>
        <taxon>Eukaryota</taxon>
        <taxon>Viridiplantae</taxon>
        <taxon>Streptophyta</taxon>
        <taxon>Embryophyta</taxon>
        <taxon>Tracheophyta</taxon>
        <taxon>Spermatophyta</taxon>
        <taxon>Pinopsida</taxon>
        <taxon>Pinidae</taxon>
        <taxon>Conifers II</taxon>
        <taxon>Cupressales</taxon>
        <taxon>Taxaceae</taxon>
        <taxon>Taxus</taxon>
    </lineage>
</organism>
<dbReference type="PANTHER" id="PTHR11686">
    <property type="entry name" value="GAMMA GLUTAMYL TRANSPEPTIDASE"/>
    <property type="match status" value="1"/>
</dbReference>
<comment type="caution">
    <text evidence="2">The sequence shown here is derived from an EMBL/GenBank/DDBJ whole genome shotgun (WGS) entry which is preliminary data.</text>
</comment>
<proteinExistence type="predicted"/>
<dbReference type="OMA" id="HEIRAMD"/>
<dbReference type="InterPro" id="IPR043137">
    <property type="entry name" value="GGT_ssub_C"/>
</dbReference>
<feature type="binding site" evidence="1">
    <location>
        <begin position="17"/>
        <end position="18"/>
    </location>
    <ligand>
        <name>L-glutamate</name>
        <dbReference type="ChEBI" id="CHEBI:29985"/>
    </ligand>
</feature>
<dbReference type="InterPro" id="IPR029055">
    <property type="entry name" value="Ntn_hydrolases_N"/>
</dbReference>